<gene>
    <name evidence="1" type="ORF">I9054_006045</name>
</gene>
<protein>
    <submittedName>
        <fullName evidence="1">Uncharacterized protein</fullName>
    </submittedName>
</protein>
<sequence>MPIFKSQSNSIVQWIILTWVFLLSHAAVADQIKAIPWIKLKTESSQAKQICQALKVNCGKDVEVWKKPSGADTHLYLTDDTPQLIEFIKEKNQYVVLNSWSFQQYQHHGRNSDFDKELNNDGLSIYPAFYPLNRQKLAIAVVKRWSTTYSGGGRAEEIADFVMLEPNHTYKLAFADVAFHSYEMIRACFSQEEYQSSPHCHDESGSNLSIQFKDIGKEYYQWRLNFTDFNWEAFKPESSKVVEKSYNNVVPFSKNSDLIF</sequence>
<dbReference type="RefSeq" id="WP_151781614.1">
    <property type="nucleotide sequence ID" value="NZ_BKNL01000094.1"/>
</dbReference>
<organism evidence="1 2">
    <name type="scientific">Acinetobacter bereziniae</name>
    <name type="common">Acinetobacter genomosp. 10</name>
    <dbReference type="NCBI Taxonomy" id="106648"/>
    <lineage>
        <taxon>Bacteria</taxon>
        <taxon>Pseudomonadati</taxon>
        <taxon>Pseudomonadota</taxon>
        <taxon>Gammaproteobacteria</taxon>
        <taxon>Moraxellales</taxon>
        <taxon>Moraxellaceae</taxon>
        <taxon>Acinetobacter</taxon>
    </lineage>
</organism>
<reference evidence="1" key="1">
    <citation type="submission" date="2022-02" db="EMBL/GenBank/DDBJ databases">
        <title>Characterization of Tn125 harboring carbapenem-resistant Acinetobacter bereziniae clinical isolates.</title>
        <authorList>
            <person name="Wong N.-K."/>
            <person name="Pan Q."/>
        </authorList>
    </citation>
    <scope>NUCLEOTIDE SEQUENCE</scope>
    <source>
        <strain evidence="1">GD03393</strain>
    </source>
</reference>
<dbReference type="EMBL" id="CP092085">
    <property type="protein sequence ID" value="UUN99009.1"/>
    <property type="molecule type" value="Genomic_DNA"/>
</dbReference>
<evidence type="ECO:0000313" key="1">
    <source>
        <dbReference type="EMBL" id="UUN99009.1"/>
    </source>
</evidence>
<proteinExistence type="predicted"/>
<accession>A0A8I1AH00</accession>
<dbReference type="AlphaFoldDB" id="A0A8I1AH00"/>
<dbReference type="Proteomes" id="UP000644140">
    <property type="component" value="Chromosome"/>
</dbReference>
<evidence type="ECO:0000313" key="2">
    <source>
        <dbReference type="Proteomes" id="UP000644140"/>
    </source>
</evidence>
<name>A0A8I1AH00_ACIBZ</name>